<evidence type="ECO:0000256" key="1">
    <source>
        <dbReference type="ARBA" id="ARBA00004236"/>
    </source>
</evidence>
<dbReference type="InterPro" id="IPR043145">
    <property type="entry name" value="Znf_ZZ_sf"/>
</dbReference>
<dbReference type="PANTHER" id="PTHR12268">
    <property type="entry name" value="E3 UBIQUITIN-PROTEIN LIGASE KCMF1"/>
    <property type="match status" value="1"/>
</dbReference>
<evidence type="ECO:0000256" key="16">
    <source>
        <dbReference type="SAM" id="Coils"/>
    </source>
</evidence>
<dbReference type="PIRSF" id="PIRSF038204">
    <property type="entry name" value="Distrobrevin"/>
    <property type="match status" value="1"/>
</dbReference>
<dbReference type="InterPro" id="IPR050774">
    <property type="entry name" value="KCMF1/Dystrophin"/>
</dbReference>
<feature type="region of interest" description="Disordered" evidence="17">
    <location>
        <begin position="504"/>
        <end position="523"/>
    </location>
</feature>
<dbReference type="OrthoDB" id="6019271at2759"/>
<evidence type="ECO:0000256" key="7">
    <source>
        <dbReference type="ARBA" id="ARBA00022723"/>
    </source>
</evidence>
<keyword evidence="4" id="KW-1003">Cell membrane</keyword>
<dbReference type="Gene3D" id="1.10.238.10">
    <property type="entry name" value="EF-hand"/>
    <property type="match status" value="2"/>
</dbReference>
<dbReference type="InterPro" id="IPR011992">
    <property type="entry name" value="EF-hand-dom_pair"/>
</dbReference>
<evidence type="ECO:0000313" key="19">
    <source>
        <dbReference type="Proteomes" id="UP000695026"/>
    </source>
</evidence>
<evidence type="ECO:0000313" key="20">
    <source>
        <dbReference type="RefSeq" id="XP_007421344.1"/>
    </source>
</evidence>
<dbReference type="GO" id="GO:0005737">
    <property type="term" value="C:cytoplasm"/>
    <property type="evidence" value="ECO:0007669"/>
    <property type="project" value="UniProtKB-SubCell"/>
</dbReference>
<evidence type="ECO:0000256" key="2">
    <source>
        <dbReference type="ARBA" id="ARBA00004496"/>
    </source>
</evidence>
<evidence type="ECO:0000256" key="11">
    <source>
        <dbReference type="ARBA" id="ARBA00023054"/>
    </source>
</evidence>
<evidence type="ECO:0000256" key="6">
    <source>
        <dbReference type="ARBA" id="ARBA00022553"/>
    </source>
</evidence>
<dbReference type="AlphaFoldDB" id="A0A9F2KTQ8"/>
<keyword evidence="7" id="KW-0479">Metal-binding</keyword>
<evidence type="ECO:0000256" key="15">
    <source>
        <dbReference type="PROSITE-ProRule" id="PRU00228"/>
    </source>
</evidence>
<sequence>MVQTTGMIEDCGKRGATMAERRQLFAEMRAQDLDRIRLSTYRTACKLRFVQKKCNLHLVDIWNVIEALRENSLNNLDPNIELNVARLEAVLSTIFYQLNKRMPTTHQINVEQSISLLLNFLLAAFDLEGHGKISVFAVKMALATLCGGKIMDKLRYIFSMISDTSGIMVYGKYDMFLREVLKLPTAVFEGPSFGYTEQSAKSCFSQQKKVTLNAFLDTLMSDPPPQCLVWLPLLHRLANVENVFHPVECSYCHSESMMGFRYRCQQCHNYQLCQDCFWRGHASGSHSNQHQMKEYTSWKSPAKKLTNALSKSLSCASSREPLHPMFPDQPEKPLNLAHIVPPRPVTSMNDTLFSHSVPSGSPFTNRSLLDSPNRLDEEHRLIARYAARLAAETTSSQPQQQPQQRGAPDISFSIDANKQQRQLIAELENKNREILQEIHRLRLEHEQASQTTPEKAAQNPTLLAELRLLRQRKDELEQRMSALQESRRELMVQLEGLMKLLKTQGAGSPRSSPSHTISRPIPMPIRSASACSTPAHTPQDSLTGVGGDVQEAFAQGTRRNLRNDLLVAADSITNTMSSLVKELNSEVGSETESNVDSEFGRTHFDDLVPSPTSEKAFLAQIHARKPGYLHNVAATGTIRSDMVTEDGDPYVRADDENYENDSVRQLENELKMEEYLKQKLQDEAYQVSLQG</sequence>
<dbReference type="InterPro" id="IPR015153">
    <property type="entry name" value="EF-hand_dom_typ1"/>
</dbReference>
<accession>A0A9F2KTQ8</accession>
<feature type="coiled-coil region" evidence="16">
    <location>
        <begin position="413"/>
        <end position="493"/>
    </location>
</feature>
<comment type="subcellular location">
    <subcellularLocation>
        <location evidence="1">Cell membrane</location>
    </subcellularLocation>
    <subcellularLocation>
        <location evidence="2 14">Cytoplasm</location>
    </subcellularLocation>
    <subcellularLocation>
        <location evidence="13">Synapse</location>
    </subcellularLocation>
</comment>
<evidence type="ECO:0000256" key="14">
    <source>
        <dbReference type="PIRNR" id="PIRNR038204"/>
    </source>
</evidence>
<dbReference type="Gene3D" id="3.30.60.90">
    <property type="match status" value="1"/>
</dbReference>
<evidence type="ECO:0000256" key="9">
    <source>
        <dbReference type="ARBA" id="ARBA00022833"/>
    </source>
</evidence>
<dbReference type="Pfam" id="PF00569">
    <property type="entry name" value="ZZ"/>
    <property type="match status" value="1"/>
</dbReference>
<dbReference type="FunFam" id="1.10.238.10:FF:000014">
    <property type="entry name" value="Dystrobrevin alpha"/>
    <property type="match status" value="1"/>
</dbReference>
<dbReference type="InterPro" id="IPR017432">
    <property type="entry name" value="Distrobrevin"/>
</dbReference>
<dbReference type="FunFam" id="3.30.60.90:FF:000002">
    <property type="entry name" value="Dystrobrevin alpha"/>
    <property type="match status" value="1"/>
</dbReference>
<dbReference type="PANTHER" id="PTHR12268:SF19">
    <property type="entry name" value="DYSTROBREVIN ALPHA"/>
    <property type="match status" value="1"/>
</dbReference>
<keyword evidence="10" id="KW-0770">Synapse</keyword>
<evidence type="ECO:0000256" key="17">
    <source>
        <dbReference type="SAM" id="MobiDB-lite"/>
    </source>
</evidence>
<dbReference type="CDD" id="cd02334">
    <property type="entry name" value="ZZ_dystrophin"/>
    <property type="match status" value="1"/>
</dbReference>
<dbReference type="Pfam" id="PF09069">
    <property type="entry name" value="EF-hand_3"/>
    <property type="match status" value="1"/>
</dbReference>
<evidence type="ECO:0000256" key="5">
    <source>
        <dbReference type="ARBA" id="ARBA00022490"/>
    </source>
</evidence>
<keyword evidence="8 15" id="KW-0863">Zinc-finger</keyword>
<evidence type="ECO:0000259" key="18">
    <source>
        <dbReference type="PROSITE" id="PS50135"/>
    </source>
</evidence>
<keyword evidence="11 16" id="KW-0175">Coiled coil</keyword>
<evidence type="ECO:0000256" key="10">
    <source>
        <dbReference type="ARBA" id="ARBA00023018"/>
    </source>
</evidence>
<dbReference type="InterPro" id="IPR015154">
    <property type="entry name" value="EF-hand_dom_typ2"/>
</dbReference>
<dbReference type="PROSITE" id="PS01357">
    <property type="entry name" value="ZF_ZZ_1"/>
    <property type="match status" value="1"/>
</dbReference>
<dbReference type="RefSeq" id="XP_007421344.1">
    <property type="nucleotide sequence ID" value="XM_007421282.2"/>
</dbReference>
<protein>
    <recommendedName>
        <fullName evidence="14">Dystrobrevin</fullName>
    </recommendedName>
</protein>
<dbReference type="PROSITE" id="PS50135">
    <property type="entry name" value="ZF_ZZ_2"/>
    <property type="match status" value="1"/>
</dbReference>
<dbReference type="FunFam" id="1.10.238.10:FF:000016">
    <property type="entry name" value="Dystrobrevin alpha"/>
    <property type="match status" value="1"/>
</dbReference>
<dbReference type="InterPro" id="IPR000433">
    <property type="entry name" value="Znf_ZZ"/>
</dbReference>
<keyword evidence="12" id="KW-0472">Membrane</keyword>
<keyword evidence="5 14" id="KW-0963">Cytoplasm</keyword>
<keyword evidence="6" id="KW-0597">Phosphoprotein</keyword>
<gene>
    <name evidence="20" type="primary">DTNA</name>
</gene>
<dbReference type="CTD" id="1837"/>
<organism evidence="19 20">
    <name type="scientific">Python bivittatus</name>
    <name type="common">Burmese python</name>
    <name type="synonym">Python molurus bivittatus</name>
    <dbReference type="NCBI Taxonomy" id="176946"/>
    <lineage>
        <taxon>Eukaryota</taxon>
        <taxon>Metazoa</taxon>
        <taxon>Chordata</taxon>
        <taxon>Craniata</taxon>
        <taxon>Vertebrata</taxon>
        <taxon>Euteleostomi</taxon>
        <taxon>Lepidosauria</taxon>
        <taxon>Squamata</taxon>
        <taxon>Bifurcata</taxon>
        <taxon>Unidentata</taxon>
        <taxon>Episquamata</taxon>
        <taxon>Toxicofera</taxon>
        <taxon>Serpentes</taxon>
        <taxon>Henophidia</taxon>
        <taxon>Pythonidae</taxon>
        <taxon>Python</taxon>
    </lineage>
</organism>
<dbReference type="GeneID" id="103057319"/>
<keyword evidence="19" id="KW-1185">Reference proteome</keyword>
<evidence type="ECO:0000256" key="8">
    <source>
        <dbReference type="ARBA" id="ARBA00022771"/>
    </source>
</evidence>
<name>A0A9F2KTQ8_PYTBI</name>
<evidence type="ECO:0000256" key="4">
    <source>
        <dbReference type="ARBA" id="ARBA00022475"/>
    </source>
</evidence>
<dbReference type="Pfam" id="PF09068">
    <property type="entry name" value="EF-hand_2"/>
    <property type="match status" value="1"/>
</dbReference>
<dbReference type="SUPFAM" id="SSF47473">
    <property type="entry name" value="EF-hand"/>
    <property type="match status" value="2"/>
</dbReference>
<proteinExistence type="inferred from homology"/>
<dbReference type="SMART" id="SM00291">
    <property type="entry name" value="ZnF_ZZ"/>
    <property type="match status" value="1"/>
</dbReference>
<feature type="compositionally biased region" description="Low complexity" evidence="17">
    <location>
        <begin position="390"/>
        <end position="404"/>
    </location>
</feature>
<feature type="region of interest" description="Disordered" evidence="17">
    <location>
        <begin position="390"/>
        <end position="409"/>
    </location>
</feature>
<dbReference type="GO" id="GO:0008270">
    <property type="term" value="F:zinc ion binding"/>
    <property type="evidence" value="ECO:0007669"/>
    <property type="project" value="UniProtKB-KW"/>
</dbReference>
<dbReference type="GO" id="GO:0045202">
    <property type="term" value="C:synapse"/>
    <property type="evidence" value="ECO:0007669"/>
    <property type="project" value="UniProtKB-SubCell"/>
</dbReference>
<evidence type="ECO:0000256" key="3">
    <source>
        <dbReference type="ARBA" id="ARBA00009563"/>
    </source>
</evidence>
<dbReference type="Proteomes" id="UP000695026">
    <property type="component" value="Unplaced"/>
</dbReference>
<dbReference type="CDD" id="cd16249">
    <property type="entry name" value="EFh_DTNA"/>
    <property type="match status" value="1"/>
</dbReference>
<evidence type="ECO:0000256" key="12">
    <source>
        <dbReference type="ARBA" id="ARBA00023136"/>
    </source>
</evidence>
<evidence type="ECO:0000256" key="13">
    <source>
        <dbReference type="ARBA" id="ARBA00034103"/>
    </source>
</evidence>
<keyword evidence="9" id="KW-0862">Zinc</keyword>
<dbReference type="GO" id="GO:0099536">
    <property type="term" value="P:synaptic signaling"/>
    <property type="evidence" value="ECO:0007669"/>
    <property type="project" value="TreeGrafter"/>
</dbReference>
<comment type="similarity">
    <text evidence="3 14">Belongs to the dystrophin family. Dystrobrevin subfamily.</text>
</comment>
<dbReference type="SUPFAM" id="SSF57850">
    <property type="entry name" value="RING/U-box"/>
    <property type="match status" value="1"/>
</dbReference>
<dbReference type="GO" id="GO:0005886">
    <property type="term" value="C:plasma membrane"/>
    <property type="evidence" value="ECO:0007669"/>
    <property type="project" value="UniProtKB-SubCell"/>
</dbReference>
<feature type="domain" description="ZZ-type" evidence="18">
    <location>
        <begin position="244"/>
        <end position="300"/>
    </location>
</feature>
<reference evidence="20" key="1">
    <citation type="submission" date="2025-08" db="UniProtKB">
        <authorList>
            <consortium name="RefSeq"/>
        </authorList>
    </citation>
    <scope>IDENTIFICATION</scope>
    <source>
        <tissue evidence="20">Liver</tissue>
    </source>
</reference>
<feature type="compositionally biased region" description="Polar residues" evidence="17">
    <location>
        <begin position="505"/>
        <end position="517"/>
    </location>
</feature>